<evidence type="ECO:0000256" key="1">
    <source>
        <dbReference type="SAM" id="MobiDB-lite"/>
    </source>
</evidence>
<feature type="region of interest" description="Disordered" evidence="1">
    <location>
        <begin position="1"/>
        <end position="33"/>
    </location>
</feature>
<organism evidence="2 3">
    <name type="scientific">Polarella glacialis</name>
    <name type="common">Dinoflagellate</name>
    <dbReference type="NCBI Taxonomy" id="89957"/>
    <lineage>
        <taxon>Eukaryota</taxon>
        <taxon>Sar</taxon>
        <taxon>Alveolata</taxon>
        <taxon>Dinophyceae</taxon>
        <taxon>Suessiales</taxon>
        <taxon>Suessiaceae</taxon>
        <taxon>Polarella</taxon>
    </lineage>
</organism>
<dbReference type="EMBL" id="CAJNNV010001037">
    <property type="protein sequence ID" value="CAE8584177.1"/>
    <property type="molecule type" value="Genomic_DNA"/>
</dbReference>
<sequence length="82" mass="8953">LGEPQEPSPPRGHRCHHEDGRAERAGSHWTRTCRGDRTCGGGGRTCTSEPKEAFKGTSKEIQQRPALRLMPLSCKKATVLGT</sequence>
<keyword evidence="3" id="KW-1185">Reference proteome</keyword>
<dbReference type="AlphaFoldDB" id="A0A813D6P9"/>
<reference evidence="2" key="1">
    <citation type="submission" date="2021-02" db="EMBL/GenBank/DDBJ databases">
        <authorList>
            <person name="Dougan E. K."/>
            <person name="Rhodes N."/>
            <person name="Thang M."/>
            <person name="Chan C."/>
        </authorList>
    </citation>
    <scope>NUCLEOTIDE SEQUENCE</scope>
</reference>
<gene>
    <name evidence="2" type="ORF">PGLA1383_LOCUS3115</name>
</gene>
<feature type="compositionally biased region" description="Basic and acidic residues" evidence="1">
    <location>
        <begin position="16"/>
        <end position="26"/>
    </location>
</feature>
<name>A0A813D6P9_POLGL</name>
<dbReference type="Proteomes" id="UP000654075">
    <property type="component" value="Unassembled WGS sequence"/>
</dbReference>
<accession>A0A813D6P9</accession>
<comment type="caution">
    <text evidence="2">The sequence shown here is derived from an EMBL/GenBank/DDBJ whole genome shotgun (WGS) entry which is preliminary data.</text>
</comment>
<feature type="non-terminal residue" evidence="2">
    <location>
        <position position="1"/>
    </location>
</feature>
<protein>
    <submittedName>
        <fullName evidence="2">Uncharacterized protein</fullName>
    </submittedName>
</protein>
<evidence type="ECO:0000313" key="3">
    <source>
        <dbReference type="Proteomes" id="UP000654075"/>
    </source>
</evidence>
<proteinExistence type="predicted"/>
<feature type="compositionally biased region" description="Pro residues" evidence="1">
    <location>
        <begin position="1"/>
        <end position="10"/>
    </location>
</feature>
<evidence type="ECO:0000313" key="2">
    <source>
        <dbReference type="EMBL" id="CAE8584177.1"/>
    </source>
</evidence>